<gene>
    <name evidence="1" type="ORF">WOLCODRAFT_68567</name>
</gene>
<dbReference type="Proteomes" id="UP000218811">
    <property type="component" value="Unassembled WGS sequence"/>
</dbReference>
<protein>
    <recommendedName>
        <fullName evidence="3">Zinc-ribbon 15 domain-containing protein</fullName>
    </recommendedName>
</protein>
<dbReference type="EMBL" id="KB468053">
    <property type="protein sequence ID" value="PCH40210.1"/>
    <property type="molecule type" value="Genomic_DNA"/>
</dbReference>
<organism evidence="1 2">
    <name type="scientific">Wolfiporia cocos (strain MD-104)</name>
    <name type="common">Brown rot fungus</name>
    <dbReference type="NCBI Taxonomy" id="742152"/>
    <lineage>
        <taxon>Eukaryota</taxon>
        <taxon>Fungi</taxon>
        <taxon>Dikarya</taxon>
        <taxon>Basidiomycota</taxon>
        <taxon>Agaricomycotina</taxon>
        <taxon>Agaricomycetes</taxon>
        <taxon>Polyporales</taxon>
        <taxon>Phaeolaceae</taxon>
        <taxon>Wolfiporia</taxon>
    </lineage>
</organism>
<evidence type="ECO:0000313" key="2">
    <source>
        <dbReference type="Proteomes" id="UP000218811"/>
    </source>
</evidence>
<dbReference type="PANTHER" id="PTHR28139:SF1">
    <property type="entry name" value="UPF0768 PROTEIN YBL029C-A"/>
    <property type="match status" value="1"/>
</dbReference>
<dbReference type="PANTHER" id="PTHR28139">
    <property type="entry name" value="UPF0768 PROTEIN YBL029C-A"/>
    <property type="match status" value="1"/>
</dbReference>
<evidence type="ECO:0000313" key="1">
    <source>
        <dbReference type="EMBL" id="PCH40210.1"/>
    </source>
</evidence>
<dbReference type="OrthoDB" id="5545479at2759"/>
<sequence length="87" mass="9707">GCPTKFTPDGEHNSGVCPTCDEAAVHSAHMRYWMKCCYIPVIPLPSKRVWHCETCDWTTLLEEGGLVPDVSALSSLRFTHLIEQMAT</sequence>
<name>A0A2H3JD88_WOLCO</name>
<reference evidence="1 2" key="1">
    <citation type="journal article" date="2012" name="Science">
        <title>The Paleozoic origin of enzymatic lignin decomposition reconstructed from 31 fungal genomes.</title>
        <authorList>
            <person name="Floudas D."/>
            <person name="Binder M."/>
            <person name="Riley R."/>
            <person name="Barry K."/>
            <person name="Blanchette R.A."/>
            <person name="Henrissat B."/>
            <person name="Martinez A.T."/>
            <person name="Otillar R."/>
            <person name="Spatafora J.W."/>
            <person name="Yadav J.S."/>
            <person name="Aerts A."/>
            <person name="Benoit I."/>
            <person name="Boyd A."/>
            <person name="Carlson A."/>
            <person name="Copeland A."/>
            <person name="Coutinho P.M."/>
            <person name="de Vries R.P."/>
            <person name="Ferreira P."/>
            <person name="Findley K."/>
            <person name="Foster B."/>
            <person name="Gaskell J."/>
            <person name="Glotzer D."/>
            <person name="Gorecki P."/>
            <person name="Heitman J."/>
            <person name="Hesse C."/>
            <person name="Hori C."/>
            <person name="Igarashi K."/>
            <person name="Jurgens J.A."/>
            <person name="Kallen N."/>
            <person name="Kersten P."/>
            <person name="Kohler A."/>
            <person name="Kuees U."/>
            <person name="Kumar T.K.A."/>
            <person name="Kuo A."/>
            <person name="LaButti K."/>
            <person name="Larrondo L.F."/>
            <person name="Lindquist E."/>
            <person name="Ling A."/>
            <person name="Lombard V."/>
            <person name="Lucas S."/>
            <person name="Lundell T."/>
            <person name="Martin R."/>
            <person name="McLaughlin D.J."/>
            <person name="Morgenstern I."/>
            <person name="Morin E."/>
            <person name="Murat C."/>
            <person name="Nagy L.G."/>
            <person name="Nolan M."/>
            <person name="Ohm R.A."/>
            <person name="Patyshakuliyeva A."/>
            <person name="Rokas A."/>
            <person name="Ruiz-Duenas F.J."/>
            <person name="Sabat G."/>
            <person name="Salamov A."/>
            <person name="Samejima M."/>
            <person name="Schmutz J."/>
            <person name="Slot J.C."/>
            <person name="St John F."/>
            <person name="Stenlid J."/>
            <person name="Sun H."/>
            <person name="Sun S."/>
            <person name="Syed K."/>
            <person name="Tsang A."/>
            <person name="Wiebenga A."/>
            <person name="Young D."/>
            <person name="Pisabarro A."/>
            <person name="Eastwood D.C."/>
            <person name="Martin F."/>
            <person name="Cullen D."/>
            <person name="Grigoriev I.V."/>
            <person name="Hibbett D.S."/>
        </authorList>
    </citation>
    <scope>NUCLEOTIDE SEQUENCE [LARGE SCALE GENOMIC DNA]</scope>
    <source>
        <strain evidence="1 2">MD-104</strain>
    </source>
</reference>
<accession>A0A2H3JD88</accession>
<evidence type="ECO:0008006" key="3">
    <source>
        <dbReference type="Google" id="ProtNLM"/>
    </source>
</evidence>
<dbReference type="STRING" id="742152.A0A2H3JD88"/>
<feature type="non-terminal residue" evidence="1">
    <location>
        <position position="1"/>
    </location>
</feature>
<keyword evidence="2" id="KW-1185">Reference proteome</keyword>
<dbReference type="AlphaFoldDB" id="A0A2H3JD88"/>
<proteinExistence type="predicted"/>